<dbReference type="InterPro" id="IPR014729">
    <property type="entry name" value="Rossmann-like_a/b/a_fold"/>
</dbReference>
<dbReference type="NCBIfam" id="TIGR00233">
    <property type="entry name" value="trpS"/>
    <property type="match status" value="1"/>
</dbReference>
<sequence length="405" mass="45905">MNSVPAQHARILSGMRPTGRLHLGHYHGVLKNWVELQHEYECFFFVADWHALTTLYDDPSSIPESVLEMVIDWLAVGVNQGEAKIFIQSQVPEHAELHLLLSMITPLGWLERVPTYKDQQEKLKEKDLATYGFLGYPLLQAADILIYKAGLVPVGEDQVSHVEFTREVARRFNHIYGRETGFEAMAEQAIKKMGKKSAKLYSRYRKSYQEQGDQAALDAARALLDSQQNITVNDRDRLFGYLEGSGRVILPEPQPLLTKASKMHGLDGQKMSKSYGNTIALRDDPEVIEKALRTMPTDTNRVRRTDPGYPDRCPVWQFHLVYSNDGVKTWVQEGCRSAGIGCVECKQPVIDAVLQELKPIQERARSFEAQPDLVRSILAEGCEAARDMAQSTMVEVRHAMSMNYR</sequence>
<evidence type="ECO:0000256" key="7">
    <source>
        <dbReference type="ARBA" id="ARBA00023146"/>
    </source>
</evidence>
<dbReference type="GO" id="GO:0004830">
    <property type="term" value="F:tryptophan-tRNA ligase activity"/>
    <property type="evidence" value="ECO:0007669"/>
    <property type="project" value="UniProtKB-UniRule"/>
</dbReference>
<dbReference type="PRINTS" id="PR01039">
    <property type="entry name" value="TRNASYNTHTRP"/>
</dbReference>
<evidence type="ECO:0000256" key="3">
    <source>
        <dbReference type="ARBA" id="ARBA00022598"/>
    </source>
</evidence>
<dbReference type="PANTHER" id="PTHR43766:SF1">
    <property type="entry name" value="TRYPTOPHAN--TRNA LIGASE, MITOCHONDRIAL"/>
    <property type="match status" value="1"/>
</dbReference>
<dbReference type="Proteomes" id="UP000235015">
    <property type="component" value="Unassembled WGS sequence"/>
</dbReference>
<dbReference type="Gene3D" id="3.40.50.620">
    <property type="entry name" value="HUPs"/>
    <property type="match status" value="1"/>
</dbReference>
<dbReference type="InterPro" id="IPR002305">
    <property type="entry name" value="aa-tRNA-synth_Ic"/>
</dbReference>
<gene>
    <name evidence="11" type="ORF">C0630_05935</name>
</gene>
<dbReference type="PROSITE" id="PS00178">
    <property type="entry name" value="AA_TRNA_LIGASE_I"/>
    <property type="match status" value="1"/>
</dbReference>
<evidence type="ECO:0000256" key="5">
    <source>
        <dbReference type="ARBA" id="ARBA00022840"/>
    </source>
</evidence>
<dbReference type="InterPro" id="IPR001412">
    <property type="entry name" value="aa-tRNA-synth_I_CS"/>
</dbReference>
<dbReference type="Gene3D" id="1.10.240.10">
    <property type="entry name" value="Tyrosyl-Transfer RNA Synthetase"/>
    <property type="match status" value="1"/>
</dbReference>
<comment type="caution">
    <text evidence="11">The sequence shown here is derived from an EMBL/GenBank/DDBJ whole genome shotgun (WGS) entry which is preliminary data.</text>
</comment>
<dbReference type="STRING" id="1111735.GCA_000428045_02340"/>
<reference evidence="11 12" key="1">
    <citation type="submission" date="2017-11" db="EMBL/GenBank/DDBJ databases">
        <title>Genome-resolved metagenomics identifies genetic mobility, metabolic interactions, and unexpected diversity in perchlorate-reducing communities.</title>
        <authorList>
            <person name="Barnum T.P."/>
            <person name="Figueroa I.A."/>
            <person name="Carlstrom C.I."/>
            <person name="Lucas L.N."/>
            <person name="Engelbrektson A.L."/>
            <person name="Coates J.D."/>
        </authorList>
    </citation>
    <scope>NUCLEOTIDE SEQUENCE [LARGE SCALE GENOMIC DNA]</scope>
    <source>
        <strain evidence="11">BM301</strain>
    </source>
</reference>
<dbReference type="PANTHER" id="PTHR43766">
    <property type="entry name" value="TRYPTOPHAN--TRNA LIGASE, MITOCHONDRIAL"/>
    <property type="match status" value="1"/>
</dbReference>
<dbReference type="GO" id="GO:0005524">
    <property type="term" value="F:ATP binding"/>
    <property type="evidence" value="ECO:0007669"/>
    <property type="project" value="UniProtKB-KW"/>
</dbReference>
<keyword evidence="3 10" id="KW-0436">Ligase</keyword>
<proteinExistence type="inferred from homology"/>
<evidence type="ECO:0000256" key="9">
    <source>
        <dbReference type="NCBIfam" id="TIGR00233"/>
    </source>
</evidence>
<comment type="similarity">
    <text evidence="1 10">Belongs to the class-I aminoacyl-tRNA synthetase family.</text>
</comment>
<evidence type="ECO:0000256" key="10">
    <source>
        <dbReference type="RuleBase" id="RU363036"/>
    </source>
</evidence>
<dbReference type="NCBIfam" id="NF008922">
    <property type="entry name" value="PRK12283.1"/>
    <property type="match status" value="1"/>
</dbReference>
<keyword evidence="4 10" id="KW-0547">Nucleotide-binding</keyword>
<keyword evidence="6 10" id="KW-0648">Protein biosynthesis</keyword>
<dbReference type="EMBL" id="PKUN01000005">
    <property type="protein sequence ID" value="PLX62389.1"/>
    <property type="molecule type" value="Genomic_DNA"/>
</dbReference>
<comment type="catalytic activity">
    <reaction evidence="8">
        <text>tRNA(Trp) + L-tryptophan + ATP = L-tryptophyl-tRNA(Trp) + AMP + diphosphate + H(+)</text>
        <dbReference type="Rhea" id="RHEA:24080"/>
        <dbReference type="Rhea" id="RHEA-COMP:9671"/>
        <dbReference type="Rhea" id="RHEA-COMP:9705"/>
        <dbReference type="ChEBI" id="CHEBI:15378"/>
        <dbReference type="ChEBI" id="CHEBI:30616"/>
        <dbReference type="ChEBI" id="CHEBI:33019"/>
        <dbReference type="ChEBI" id="CHEBI:57912"/>
        <dbReference type="ChEBI" id="CHEBI:78442"/>
        <dbReference type="ChEBI" id="CHEBI:78535"/>
        <dbReference type="ChEBI" id="CHEBI:456215"/>
        <dbReference type="EC" id="6.1.1.2"/>
    </reaction>
</comment>
<accession>A0A2N6CYG5</accession>
<evidence type="ECO:0000256" key="1">
    <source>
        <dbReference type="ARBA" id="ARBA00005594"/>
    </source>
</evidence>
<dbReference type="Pfam" id="PF00579">
    <property type="entry name" value="tRNA-synt_1b"/>
    <property type="match status" value="2"/>
</dbReference>
<evidence type="ECO:0000256" key="4">
    <source>
        <dbReference type="ARBA" id="ARBA00022741"/>
    </source>
</evidence>
<evidence type="ECO:0000256" key="2">
    <source>
        <dbReference type="ARBA" id="ARBA00013161"/>
    </source>
</evidence>
<dbReference type="InterPro" id="IPR002306">
    <property type="entry name" value="Trp-tRNA-ligase"/>
</dbReference>
<dbReference type="AlphaFoldDB" id="A0A2N6CYG5"/>
<keyword evidence="7 10" id="KW-0030">Aminoacyl-tRNA synthetase</keyword>
<protein>
    <recommendedName>
        <fullName evidence="2 9">Tryptophan--tRNA ligase</fullName>
        <ecNumber evidence="2 9">6.1.1.2</ecNumber>
    </recommendedName>
</protein>
<evidence type="ECO:0000256" key="8">
    <source>
        <dbReference type="ARBA" id="ARBA00049929"/>
    </source>
</evidence>
<dbReference type="CDD" id="cd00806">
    <property type="entry name" value="TrpRS_core"/>
    <property type="match status" value="1"/>
</dbReference>
<dbReference type="GO" id="GO:0006436">
    <property type="term" value="P:tryptophanyl-tRNA aminoacylation"/>
    <property type="evidence" value="ECO:0007669"/>
    <property type="project" value="UniProtKB-UniRule"/>
</dbReference>
<dbReference type="FunFam" id="1.10.240.10:FF:000005">
    <property type="entry name" value="Tryptophan--tRNA ligase"/>
    <property type="match status" value="1"/>
</dbReference>
<dbReference type="SUPFAM" id="SSF52374">
    <property type="entry name" value="Nucleotidylyl transferase"/>
    <property type="match status" value="1"/>
</dbReference>
<evidence type="ECO:0000313" key="12">
    <source>
        <dbReference type="Proteomes" id="UP000235015"/>
    </source>
</evidence>
<dbReference type="RefSeq" id="WP_273438309.1">
    <property type="nucleotide sequence ID" value="NZ_PKUN01000005.1"/>
</dbReference>
<evidence type="ECO:0000256" key="6">
    <source>
        <dbReference type="ARBA" id="ARBA00022917"/>
    </source>
</evidence>
<name>A0A2N6CYG5_9GAMM</name>
<organism evidence="11 12">
    <name type="scientific">Sedimenticola selenatireducens</name>
    <dbReference type="NCBI Taxonomy" id="191960"/>
    <lineage>
        <taxon>Bacteria</taxon>
        <taxon>Pseudomonadati</taxon>
        <taxon>Pseudomonadota</taxon>
        <taxon>Gammaproteobacteria</taxon>
        <taxon>Chromatiales</taxon>
        <taxon>Sedimenticolaceae</taxon>
        <taxon>Sedimenticola</taxon>
    </lineage>
</organism>
<dbReference type="InterPro" id="IPR050203">
    <property type="entry name" value="Trp-tRNA_synthetase"/>
</dbReference>
<dbReference type="EC" id="6.1.1.2" evidence="2 9"/>
<keyword evidence="5 10" id="KW-0067">ATP-binding</keyword>
<evidence type="ECO:0000313" key="11">
    <source>
        <dbReference type="EMBL" id="PLX62389.1"/>
    </source>
</evidence>
<dbReference type="GO" id="GO:0005829">
    <property type="term" value="C:cytosol"/>
    <property type="evidence" value="ECO:0007669"/>
    <property type="project" value="TreeGrafter"/>
</dbReference>